<dbReference type="GeneID" id="73347207"/>
<evidence type="ECO:0000313" key="1">
    <source>
        <dbReference type="EMBL" id="UQC87735.1"/>
    </source>
</evidence>
<evidence type="ECO:0000313" key="2">
    <source>
        <dbReference type="Proteomes" id="UP000830671"/>
    </source>
</evidence>
<proteinExistence type="predicted"/>
<dbReference type="RefSeq" id="XP_049149343.1">
    <property type="nucleotide sequence ID" value="XM_049292197.1"/>
</dbReference>
<protein>
    <submittedName>
        <fullName evidence="1">Uncharacterized protein</fullName>
    </submittedName>
</protein>
<feature type="non-terminal residue" evidence="1">
    <location>
        <position position="1"/>
    </location>
</feature>
<gene>
    <name evidence="1" type="ORF">CLUP02_13254</name>
</gene>
<sequence>GRVPLAAQLYCDCVSKRLRARERGKVPNLTCISLALPSQPPQVHGRWQSYSTALMGCLGLLGHLLVALPHPLASGRNSAKDHDLARWTSSRCLRALMGDPLTQLAAFDAAIPIGEVFFDMECSIRVKRKPKSLFPSPRASMVLPAHSGTGKGEEHDLILAFLQQVDHSTRSTELWRITCHVRLPCS</sequence>
<keyword evidence="2" id="KW-1185">Reference proteome</keyword>
<reference evidence="1" key="1">
    <citation type="journal article" date="2021" name="Mol. Plant Microbe Interact.">
        <title>Complete Genome Sequence of the Plant-Pathogenic Fungus Colletotrichum lupini.</title>
        <authorList>
            <person name="Baroncelli R."/>
            <person name="Pensec F."/>
            <person name="Da Lio D."/>
            <person name="Boufleur T."/>
            <person name="Vicente I."/>
            <person name="Sarrocco S."/>
            <person name="Picot A."/>
            <person name="Baraldi E."/>
            <person name="Sukno S."/>
            <person name="Thon M."/>
            <person name="Le Floch G."/>
        </authorList>
    </citation>
    <scope>NUCLEOTIDE SEQUENCE</scope>
    <source>
        <strain evidence="1">IMI 504893</strain>
    </source>
</reference>
<accession>A0A9Q8T2C2</accession>
<dbReference type="KEGG" id="clup:CLUP02_13254"/>
<name>A0A9Q8T2C2_9PEZI</name>
<dbReference type="EMBL" id="CP019479">
    <property type="protein sequence ID" value="UQC87735.1"/>
    <property type="molecule type" value="Genomic_DNA"/>
</dbReference>
<organism evidence="1 2">
    <name type="scientific">Colletotrichum lupini</name>
    <dbReference type="NCBI Taxonomy" id="145971"/>
    <lineage>
        <taxon>Eukaryota</taxon>
        <taxon>Fungi</taxon>
        <taxon>Dikarya</taxon>
        <taxon>Ascomycota</taxon>
        <taxon>Pezizomycotina</taxon>
        <taxon>Sordariomycetes</taxon>
        <taxon>Hypocreomycetidae</taxon>
        <taxon>Glomerellales</taxon>
        <taxon>Glomerellaceae</taxon>
        <taxon>Colletotrichum</taxon>
        <taxon>Colletotrichum acutatum species complex</taxon>
    </lineage>
</organism>
<dbReference type="AlphaFoldDB" id="A0A9Q8T2C2"/>
<dbReference type="Proteomes" id="UP000830671">
    <property type="component" value="Chromosome 7"/>
</dbReference>